<evidence type="ECO:0000313" key="2">
    <source>
        <dbReference type="Proteomes" id="UP000053676"/>
    </source>
</evidence>
<dbReference type="KEGG" id="nai:NECAME_07581"/>
<dbReference type="AlphaFoldDB" id="W2TPP9"/>
<sequence length="115" mass="13659">MPNVFEMNGQVIEVWWTAYEKKLLEKEFWKVVEGRFKGKLNGAADLDHCFEEIHFDCVPRADAVFIRFDNQPEDMWAIDQIFVDTSYSLGPTDDYLLISLEKSSNHRMKYDEFLR</sequence>
<accession>W2TPP9</accession>
<proteinExistence type="predicted"/>
<keyword evidence="2" id="KW-1185">Reference proteome</keyword>
<protein>
    <submittedName>
        <fullName evidence="1">Uncharacterized protein</fullName>
    </submittedName>
</protein>
<reference evidence="2" key="1">
    <citation type="journal article" date="2014" name="Nat. Genet.">
        <title>Genome of the human hookworm Necator americanus.</title>
        <authorList>
            <person name="Tang Y.T."/>
            <person name="Gao X."/>
            <person name="Rosa B.A."/>
            <person name="Abubucker S."/>
            <person name="Hallsworth-Pepin K."/>
            <person name="Martin J."/>
            <person name="Tyagi R."/>
            <person name="Heizer E."/>
            <person name="Zhang X."/>
            <person name="Bhonagiri-Palsikar V."/>
            <person name="Minx P."/>
            <person name="Warren W.C."/>
            <person name="Wang Q."/>
            <person name="Zhan B."/>
            <person name="Hotez P.J."/>
            <person name="Sternberg P.W."/>
            <person name="Dougall A."/>
            <person name="Gaze S.T."/>
            <person name="Mulvenna J."/>
            <person name="Sotillo J."/>
            <person name="Ranganathan S."/>
            <person name="Rabelo E.M."/>
            <person name="Wilson R.K."/>
            <person name="Felgner P.L."/>
            <person name="Bethony J."/>
            <person name="Hawdon J.M."/>
            <person name="Gasser R.B."/>
            <person name="Loukas A."/>
            <person name="Mitreva M."/>
        </authorList>
    </citation>
    <scope>NUCLEOTIDE SEQUENCE [LARGE SCALE GENOMIC DNA]</scope>
</reference>
<dbReference type="Proteomes" id="UP000053676">
    <property type="component" value="Unassembled WGS sequence"/>
</dbReference>
<gene>
    <name evidence="1" type="ORF">NECAME_07581</name>
</gene>
<dbReference type="EMBL" id="KI658303">
    <property type="protein sequence ID" value="ETN83111.1"/>
    <property type="molecule type" value="Genomic_DNA"/>
</dbReference>
<dbReference type="OrthoDB" id="5838683at2759"/>
<organism evidence="1 2">
    <name type="scientific">Necator americanus</name>
    <name type="common">Human hookworm</name>
    <dbReference type="NCBI Taxonomy" id="51031"/>
    <lineage>
        <taxon>Eukaryota</taxon>
        <taxon>Metazoa</taxon>
        <taxon>Ecdysozoa</taxon>
        <taxon>Nematoda</taxon>
        <taxon>Chromadorea</taxon>
        <taxon>Rhabditida</taxon>
        <taxon>Rhabditina</taxon>
        <taxon>Rhabditomorpha</taxon>
        <taxon>Strongyloidea</taxon>
        <taxon>Ancylostomatidae</taxon>
        <taxon>Bunostominae</taxon>
        <taxon>Necator</taxon>
    </lineage>
</organism>
<name>W2TPP9_NECAM</name>
<evidence type="ECO:0000313" key="1">
    <source>
        <dbReference type="EMBL" id="ETN83111.1"/>
    </source>
</evidence>